<dbReference type="InterPro" id="IPR036574">
    <property type="entry name" value="Scorpion_toxin-like_sf"/>
</dbReference>
<gene>
    <name evidence="2" type="ORF">HU200_063674</name>
</gene>
<feature type="signal peptide" evidence="1">
    <location>
        <begin position="1"/>
        <end position="20"/>
    </location>
</feature>
<evidence type="ECO:0008006" key="4">
    <source>
        <dbReference type="Google" id="ProtNLM"/>
    </source>
</evidence>
<dbReference type="Gramene" id="Dexi8A01G0012550.1">
    <property type="protein sequence ID" value="Dexi8A01G0012550.1:cds"/>
    <property type="gene ID" value="Dexi8A01G0012550"/>
</dbReference>
<keyword evidence="1" id="KW-0732">Signal</keyword>
<feature type="chain" id="PRO_5032923118" description="Defensin" evidence="1">
    <location>
        <begin position="21"/>
        <end position="84"/>
    </location>
</feature>
<dbReference type="OrthoDB" id="679635at2759"/>
<evidence type="ECO:0000256" key="1">
    <source>
        <dbReference type="SAM" id="SignalP"/>
    </source>
</evidence>
<comment type="caution">
    <text evidence="2">The sequence shown here is derived from an EMBL/GenBank/DDBJ whole genome shotgun (WGS) entry which is preliminary data.</text>
</comment>
<organism evidence="2 3">
    <name type="scientific">Digitaria exilis</name>
    <dbReference type="NCBI Taxonomy" id="1010633"/>
    <lineage>
        <taxon>Eukaryota</taxon>
        <taxon>Viridiplantae</taxon>
        <taxon>Streptophyta</taxon>
        <taxon>Embryophyta</taxon>
        <taxon>Tracheophyta</taxon>
        <taxon>Spermatophyta</taxon>
        <taxon>Magnoliopsida</taxon>
        <taxon>Liliopsida</taxon>
        <taxon>Poales</taxon>
        <taxon>Poaceae</taxon>
        <taxon>PACMAD clade</taxon>
        <taxon>Panicoideae</taxon>
        <taxon>Panicodae</taxon>
        <taxon>Paniceae</taxon>
        <taxon>Anthephorinae</taxon>
        <taxon>Digitaria</taxon>
    </lineage>
</organism>
<dbReference type="AlphaFoldDB" id="A0A835A2R2"/>
<dbReference type="Gene3D" id="3.30.30.10">
    <property type="entry name" value="Knottin, scorpion toxin-like"/>
    <property type="match status" value="1"/>
</dbReference>
<evidence type="ECO:0000313" key="2">
    <source>
        <dbReference type="EMBL" id="KAF8650770.1"/>
    </source>
</evidence>
<evidence type="ECO:0000313" key="3">
    <source>
        <dbReference type="Proteomes" id="UP000636709"/>
    </source>
</evidence>
<protein>
    <recommendedName>
        <fullName evidence="4">Defensin</fullName>
    </recommendedName>
</protein>
<accession>A0A835A2R2</accession>
<dbReference type="Proteomes" id="UP000636709">
    <property type="component" value="Unassembled WGS sequence"/>
</dbReference>
<keyword evidence="3" id="KW-1185">Reference proteome</keyword>
<reference evidence="2" key="1">
    <citation type="submission" date="2020-07" db="EMBL/GenBank/DDBJ databases">
        <title>Genome sequence and genetic diversity analysis of an under-domesticated orphan crop, white fonio (Digitaria exilis).</title>
        <authorList>
            <person name="Bennetzen J.L."/>
            <person name="Chen S."/>
            <person name="Ma X."/>
            <person name="Wang X."/>
            <person name="Yssel A.E.J."/>
            <person name="Chaluvadi S.R."/>
            <person name="Johnson M."/>
            <person name="Gangashetty P."/>
            <person name="Hamidou F."/>
            <person name="Sanogo M.D."/>
            <person name="Zwaenepoel A."/>
            <person name="Wallace J."/>
            <person name="Van De Peer Y."/>
            <person name="Van Deynze A."/>
        </authorList>
    </citation>
    <scope>NUCLEOTIDE SEQUENCE</scope>
    <source>
        <tissue evidence="2">Leaves</tissue>
    </source>
</reference>
<sequence>MSFNTKLVVVGFTLALLVASYNVAAVCEDSTRIMCTSDARCQSICLQKKGYTGGYCSTVYVVDGHASCVCRKTCGPAAVGGAGE</sequence>
<name>A0A835A2R2_9POAL</name>
<proteinExistence type="predicted"/>
<dbReference type="EMBL" id="JACEFO010002708">
    <property type="protein sequence ID" value="KAF8650770.1"/>
    <property type="molecule type" value="Genomic_DNA"/>
</dbReference>
<dbReference type="Gramene" id="Dexi8A01G0012400.1">
    <property type="protein sequence ID" value="Dexi8A01G0012400.1:cds"/>
    <property type="gene ID" value="Dexi8A01G0012400"/>
</dbReference>